<feature type="region of interest" description="Disordered" evidence="2">
    <location>
        <begin position="316"/>
        <end position="366"/>
    </location>
</feature>
<keyword evidence="1" id="KW-0175">Coiled coil</keyword>
<gene>
    <name evidence="4" type="ORF">AB1Y20_004476</name>
</gene>
<name>A0AB34IWK8_PRYPA</name>
<proteinExistence type="predicted"/>
<feature type="signal peptide" evidence="3">
    <location>
        <begin position="1"/>
        <end position="15"/>
    </location>
</feature>
<evidence type="ECO:0000313" key="5">
    <source>
        <dbReference type="Proteomes" id="UP001515480"/>
    </source>
</evidence>
<feature type="region of interest" description="Disordered" evidence="2">
    <location>
        <begin position="124"/>
        <end position="147"/>
    </location>
</feature>
<feature type="compositionally biased region" description="Basic and acidic residues" evidence="2">
    <location>
        <begin position="653"/>
        <end position="669"/>
    </location>
</feature>
<sequence>MSVVLAYLAVPSAAAWFTLRQVSKRTWRTVLRRLLDACTESYEWDDEAQESAGCARVRRLVLRPPVVDAAFRALGLRSTEERCTIRSLHLSIQIRLRGDLGLFSEPWVLEMDGVRLALQPLPEGGAVEDEAPPAESAPGEEGGRKAGSSWLPLHRALENLRFSLRDFRVRIQAEGGAAAFLLSWQALRLCTTHADWSPSTGMHAVEPGSILHKLLAIDAFHVAAERMESADTRGEPLNKAEAAPAEAEEELADVKDALAEAACLAARLEEERAEAAGEATGHEEMEARLEAAARGDAAYVEKGVVAAEEAVASIGALGGVQEGEEREEELPMGDQPAHAEAGGGSPENEKVDASADGADARVEGVESTTPPRCRRVVLFDCGHCECRITKELKQTLKGQIGSLATDFSAAEYAFAFSLRSDARPRLSMPNVPLRLSWDAQARAYRVLIDGAWRFDASHELDGVGLYELLYWQATLMAALKSVSPALEIQLVAERRWRFEEHSRAERAQAEVAQLRSALLEQHMKHERERSSTATAFQRVREGAARTQRAAEALQAAATGAGGGADALQALLTELLDASHDLTRASEQCGIDDGAFEDSLPNSIPHGIENKEEVGAPDSRLVPSGIPQGGENEEEAGAPESSSANFEAEEDELWHDAEESTEERVDHTDATDCGQSGAEDARTRRVTWRERSGRSGGADGYRFGDLTRSALRRVRGQDAH</sequence>
<accession>A0AB34IWK8</accession>
<protein>
    <submittedName>
        <fullName evidence="4">Uncharacterized protein</fullName>
    </submittedName>
</protein>
<feature type="compositionally biased region" description="Basic and acidic residues" evidence="2">
    <location>
        <begin position="678"/>
        <end position="692"/>
    </location>
</feature>
<feature type="coiled-coil region" evidence="1">
    <location>
        <begin position="237"/>
        <end position="285"/>
    </location>
</feature>
<evidence type="ECO:0000313" key="4">
    <source>
        <dbReference type="EMBL" id="KAL1508366.1"/>
    </source>
</evidence>
<evidence type="ECO:0000256" key="2">
    <source>
        <dbReference type="SAM" id="MobiDB-lite"/>
    </source>
</evidence>
<feature type="compositionally biased region" description="Basic and acidic residues" evidence="2">
    <location>
        <begin position="347"/>
        <end position="364"/>
    </location>
</feature>
<organism evidence="4 5">
    <name type="scientific">Prymnesium parvum</name>
    <name type="common">Toxic golden alga</name>
    <dbReference type="NCBI Taxonomy" id="97485"/>
    <lineage>
        <taxon>Eukaryota</taxon>
        <taxon>Haptista</taxon>
        <taxon>Haptophyta</taxon>
        <taxon>Prymnesiophyceae</taxon>
        <taxon>Prymnesiales</taxon>
        <taxon>Prymnesiaceae</taxon>
        <taxon>Prymnesium</taxon>
    </lineage>
</organism>
<keyword evidence="3" id="KW-0732">Signal</keyword>
<comment type="caution">
    <text evidence="4">The sequence shown here is derived from an EMBL/GenBank/DDBJ whole genome shotgun (WGS) entry which is preliminary data.</text>
</comment>
<keyword evidence="5" id="KW-1185">Reference proteome</keyword>
<dbReference type="EMBL" id="JBGBPQ010000016">
    <property type="protein sequence ID" value="KAL1508366.1"/>
    <property type="molecule type" value="Genomic_DNA"/>
</dbReference>
<evidence type="ECO:0000256" key="3">
    <source>
        <dbReference type="SAM" id="SignalP"/>
    </source>
</evidence>
<feature type="compositionally biased region" description="Acidic residues" evidence="2">
    <location>
        <begin position="322"/>
        <end position="331"/>
    </location>
</feature>
<dbReference type="Proteomes" id="UP001515480">
    <property type="component" value="Unassembled WGS sequence"/>
</dbReference>
<reference evidence="4 5" key="1">
    <citation type="journal article" date="2024" name="Science">
        <title>Giant polyketide synthase enzymes in the biosynthesis of giant marine polyether toxins.</title>
        <authorList>
            <person name="Fallon T.R."/>
            <person name="Shende V.V."/>
            <person name="Wierzbicki I.H."/>
            <person name="Pendleton A.L."/>
            <person name="Watervoot N.F."/>
            <person name="Auber R.P."/>
            <person name="Gonzalez D.J."/>
            <person name="Wisecaver J.H."/>
            <person name="Moore B.S."/>
        </authorList>
    </citation>
    <scope>NUCLEOTIDE SEQUENCE [LARGE SCALE GENOMIC DNA]</scope>
    <source>
        <strain evidence="4 5">12B1</strain>
    </source>
</reference>
<evidence type="ECO:0000256" key="1">
    <source>
        <dbReference type="SAM" id="Coils"/>
    </source>
</evidence>
<dbReference type="AlphaFoldDB" id="A0AB34IWK8"/>
<feature type="chain" id="PRO_5044266317" evidence="3">
    <location>
        <begin position="16"/>
        <end position="719"/>
    </location>
</feature>
<feature type="region of interest" description="Disordered" evidence="2">
    <location>
        <begin position="592"/>
        <end position="706"/>
    </location>
</feature>